<gene>
    <name evidence="1" type="ORF">DPMN_192026</name>
</gene>
<dbReference type="AlphaFoldDB" id="A0A9D3Y1I6"/>
<proteinExistence type="predicted"/>
<evidence type="ECO:0000313" key="1">
    <source>
        <dbReference type="EMBL" id="KAH3691276.1"/>
    </source>
</evidence>
<reference evidence="1" key="1">
    <citation type="journal article" date="2019" name="bioRxiv">
        <title>The Genome of the Zebra Mussel, Dreissena polymorpha: A Resource for Invasive Species Research.</title>
        <authorList>
            <person name="McCartney M.A."/>
            <person name="Auch B."/>
            <person name="Kono T."/>
            <person name="Mallez S."/>
            <person name="Zhang Y."/>
            <person name="Obille A."/>
            <person name="Becker A."/>
            <person name="Abrahante J.E."/>
            <person name="Garbe J."/>
            <person name="Badalamenti J.P."/>
            <person name="Herman A."/>
            <person name="Mangelson H."/>
            <person name="Liachko I."/>
            <person name="Sullivan S."/>
            <person name="Sone E.D."/>
            <person name="Koren S."/>
            <person name="Silverstein K.A.T."/>
            <person name="Beckman K.B."/>
            <person name="Gohl D.M."/>
        </authorList>
    </citation>
    <scope>NUCLEOTIDE SEQUENCE</scope>
    <source>
        <strain evidence="1">Duluth1</strain>
        <tissue evidence="1">Whole animal</tissue>
    </source>
</reference>
<dbReference type="Proteomes" id="UP000828390">
    <property type="component" value="Unassembled WGS sequence"/>
</dbReference>
<dbReference type="InterPro" id="IPR006626">
    <property type="entry name" value="PbH1"/>
</dbReference>
<sequence>MYVCCSRLCTGNITLRHTTVRQAVVGIQGNGSNIHISNSEIYSCVQGLLLSGGVSKVQRESYLGPILSKTKVMHNEKGARVHAIVGQEFIFFDATYFDFNSYGVEVVNWAGINDGIVSSSLHFTNVFMSNNTNYGLVINIDTPLVIDIRGSTFIGNRRGGIYFFIPWRHKAHEISITDTIFEDTNTGIRYDCHECNTSNMTIVGNKFDKLNCALYIIFLTRFTAQLARGNITIANNAYTGNERDIVMTVNSLHELHIVRNLFYGTQEAIAIKNTTSTDTNIPIMIFENSFVNLVRGFTAVSLSFVKTIISMNRFYNCSSTTLVGLQNGFDHLIANNTFVNSTESICYVQTKQSYTKGKAISASFNYWDTSDIFAVKSKVCDFFVDSSKAVIDVTGFYEDSSMTKLNFSETIDLFRSAINPTTHVAYIGEIVDGDKDISNLGVSRLILNRSLLIKEGVTLRF</sequence>
<organism evidence="1 2">
    <name type="scientific">Dreissena polymorpha</name>
    <name type="common">Zebra mussel</name>
    <name type="synonym">Mytilus polymorpha</name>
    <dbReference type="NCBI Taxonomy" id="45954"/>
    <lineage>
        <taxon>Eukaryota</taxon>
        <taxon>Metazoa</taxon>
        <taxon>Spiralia</taxon>
        <taxon>Lophotrochozoa</taxon>
        <taxon>Mollusca</taxon>
        <taxon>Bivalvia</taxon>
        <taxon>Autobranchia</taxon>
        <taxon>Heteroconchia</taxon>
        <taxon>Euheterodonta</taxon>
        <taxon>Imparidentia</taxon>
        <taxon>Neoheterodontei</taxon>
        <taxon>Myida</taxon>
        <taxon>Dreissenoidea</taxon>
        <taxon>Dreissenidae</taxon>
        <taxon>Dreissena</taxon>
    </lineage>
</organism>
<reference evidence="1" key="2">
    <citation type="submission" date="2020-11" db="EMBL/GenBank/DDBJ databases">
        <authorList>
            <person name="McCartney M.A."/>
            <person name="Auch B."/>
            <person name="Kono T."/>
            <person name="Mallez S."/>
            <person name="Becker A."/>
            <person name="Gohl D.M."/>
            <person name="Silverstein K.A.T."/>
            <person name="Koren S."/>
            <person name="Bechman K.B."/>
            <person name="Herman A."/>
            <person name="Abrahante J.E."/>
            <person name="Garbe J."/>
        </authorList>
    </citation>
    <scope>NUCLEOTIDE SEQUENCE</scope>
    <source>
        <strain evidence="1">Duluth1</strain>
        <tissue evidence="1">Whole animal</tissue>
    </source>
</reference>
<comment type="caution">
    <text evidence="1">The sequence shown here is derived from an EMBL/GenBank/DDBJ whole genome shotgun (WGS) entry which is preliminary data.</text>
</comment>
<evidence type="ECO:0000313" key="2">
    <source>
        <dbReference type="Proteomes" id="UP000828390"/>
    </source>
</evidence>
<dbReference type="SMART" id="SM00710">
    <property type="entry name" value="PbH1"/>
    <property type="match status" value="5"/>
</dbReference>
<name>A0A9D3Y1I6_DREPO</name>
<dbReference type="SUPFAM" id="SSF51126">
    <property type="entry name" value="Pectin lyase-like"/>
    <property type="match status" value="1"/>
</dbReference>
<keyword evidence="2" id="KW-1185">Reference proteome</keyword>
<accession>A0A9D3Y1I6</accession>
<protein>
    <submittedName>
        <fullName evidence="1">Uncharacterized protein</fullName>
    </submittedName>
</protein>
<dbReference type="InterPro" id="IPR011050">
    <property type="entry name" value="Pectin_lyase_fold/virulence"/>
</dbReference>
<dbReference type="EMBL" id="JAIWYP010000040">
    <property type="protein sequence ID" value="KAH3691276.1"/>
    <property type="molecule type" value="Genomic_DNA"/>
</dbReference>